<sequence>MSISPSRKSTNTAGAAIVAHDSPATQPSSTMTTTSAGAAPTTAPVARRRRILLLLANYAALLVGSVAASLLSRFYFAHGGQNRWVATLVQSAGFPILVAAVFISGRPAAAPRPFLWFSPRFLAGCLVIGALMGANNLLFSYSSSFLPVSTSSLLLSTQLAFTLVLAAIIVRHPLTFVNLNAVILLTLSTVILALRESGDSPPEGGGRYHYVIGYVVTLGAAALFAAYLPVMELLYRKAVSGGFILAVEVQAVMQAMASVVAAIGLAAVGGPRDDVARWEGSTAMYWVVVAALVLTWQACFMGTAGVIYLTSSLHSGVCMAAVLFANVVGGVVVFGDAFGAEKAVATALCVWGLASYLYGEYTKKKKEDGASPSPAAPEDESLRGKSIAGGGDHVPDRELDAV</sequence>
<dbReference type="PANTHER" id="PTHR31376:SF7">
    <property type="entry name" value="PURINE PERMEASE-RELATED"/>
    <property type="match status" value="1"/>
</dbReference>
<dbReference type="GO" id="GO:0015211">
    <property type="term" value="F:purine nucleoside transmembrane transporter activity"/>
    <property type="evidence" value="ECO:0007669"/>
    <property type="project" value="UniProtKB-UniRule"/>
</dbReference>
<evidence type="ECO:0000313" key="10">
    <source>
        <dbReference type="Proteomes" id="UP001497457"/>
    </source>
</evidence>
<feature type="transmembrane region" description="Helical" evidence="7">
    <location>
        <begin position="207"/>
        <end position="230"/>
    </location>
</feature>
<proteinExistence type="inferred from homology"/>
<organism evidence="9 10">
    <name type="scientific">Urochloa decumbens</name>
    <dbReference type="NCBI Taxonomy" id="240449"/>
    <lineage>
        <taxon>Eukaryota</taxon>
        <taxon>Viridiplantae</taxon>
        <taxon>Streptophyta</taxon>
        <taxon>Embryophyta</taxon>
        <taxon>Tracheophyta</taxon>
        <taxon>Spermatophyta</taxon>
        <taxon>Magnoliopsida</taxon>
        <taxon>Liliopsida</taxon>
        <taxon>Poales</taxon>
        <taxon>Poaceae</taxon>
        <taxon>PACMAD clade</taxon>
        <taxon>Panicoideae</taxon>
        <taxon>Panicodae</taxon>
        <taxon>Paniceae</taxon>
        <taxon>Melinidinae</taxon>
        <taxon>Urochloa</taxon>
    </lineage>
</organism>
<comment type="subcellular location">
    <subcellularLocation>
        <location evidence="1 7">Membrane</location>
        <topology evidence="1 7">Multi-pass membrane protein</topology>
    </subcellularLocation>
</comment>
<dbReference type="AlphaFoldDB" id="A0ABC8W6D4"/>
<dbReference type="InterPro" id="IPR030182">
    <property type="entry name" value="PUP_plant"/>
</dbReference>
<feature type="transmembrane region" description="Helical" evidence="7">
    <location>
        <begin position="153"/>
        <end position="170"/>
    </location>
</feature>
<comment type="similarity">
    <text evidence="2 7">Belongs to the purine permeases (TC 2.A.7.14) family.</text>
</comment>
<name>A0ABC8W6D4_9POAL</name>
<feature type="transmembrane region" description="Helical" evidence="7">
    <location>
        <begin position="121"/>
        <end position="141"/>
    </location>
</feature>
<dbReference type="GO" id="GO:0005345">
    <property type="term" value="F:purine nucleobase transmembrane transporter activity"/>
    <property type="evidence" value="ECO:0007669"/>
    <property type="project" value="UniProtKB-UniRule"/>
</dbReference>
<keyword evidence="6 7" id="KW-0472">Membrane</keyword>
<feature type="transmembrane region" description="Helical" evidence="7">
    <location>
        <begin position="242"/>
        <end position="263"/>
    </location>
</feature>
<evidence type="ECO:0000256" key="5">
    <source>
        <dbReference type="ARBA" id="ARBA00022989"/>
    </source>
</evidence>
<keyword evidence="5 7" id="KW-1133">Transmembrane helix</keyword>
<feature type="transmembrane region" description="Helical" evidence="7">
    <location>
        <begin position="343"/>
        <end position="359"/>
    </location>
</feature>
<dbReference type="PANTHER" id="PTHR31376">
    <property type="entry name" value="OS09G0467300 PROTEIN-RELATED"/>
    <property type="match status" value="1"/>
</dbReference>
<dbReference type="Pfam" id="PF16913">
    <property type="entry name" value="PUNUT"/>
    <property type="match status" value="1"/>
</dbReference>
<dbReference type="GO" id="GO:0016020">
    <property type="term" value="C:membrane"/>
    <property type="evidence" value="ECO:0007669"/>
    <property type="project" value="UniProtKB-SubCell"/>
</dbReference>
<evidence type="ECO:0000256" key="8">
    <source>
        <dbReference type="SAM" id="MobiDB-lite"/>
    </source>
</evidence>
<evidence type="ECO:0000256" key="2">
    <source>
        <dbReference type="ARBA" id="ARBA00006213"/>
    </source>
</evidence>
<feature type="transmembrane region" description="Helical" evidence="7">
    <location>
        <begin position="177"/>
        <end position="195"/>
    </location>
</feature>
<gene>
    <name evidence="9" type="ORF">URODEC1_LOCUS9608</name>
</gene>
<evidence type="ECO:0000313" key="9">
    <source>
        <dbReference type="EMBL" id="CAL4901871.1"/>
    </source>
</evidence>
<feature type="compositionally biased region" description="Low complexity" evidence="8">
    <location>
        <begin position="27"/>
        <end position="40"/>
    </location>
</feature>
<reference evidence="9 10" key="2">
    <citation type="submission" date="2024-10" db="EMBL/GenBank/DDBJ databases">
        <authorList>
            <person name="Ryan C."/>
        </authorList>
    </citation>
    <scope>NUCLEOTIDE SEQUENCE [LARGE SCALE GENOMIC DNA]</scope>
</reference>
<reference evidence="10" key="1">
    <citation type="submission" date="2024-06" db="EMBL/GenBank/DDBJ databases">
        <authorList>
            <person name="Ryan C."/>
        </authorList>
    </citation>
    <scope>NUCLEOTIDE SEQUENCE [LARGE SCALE GENOMIC DNA]</scope>
</reference>
<dbReference type="SUPFAM" id="SSF103481">
    <property type="entry name" value="Multidrug resistance efflux transporter EmrE"/>
    <property type="match status" value="1"/>
</dbReference>
<feature type="transmembrane region" description="Helical" evidence="7">
    <location>
        <begin position="51"/>
        <end position="76"/>
    </location>
</feature>
<evidence type="ECO:0000256" key="4">
    <source>
        <dbReference type="ARBA" id="ARBA00022692"/>
    </source>
</evidence>
<dbReference type="Proteomes" id="UP001497457">
    <property type="component" value="Chromosome 11b"/>
</dbReference>
<protein>
    <recommendedName>
        <fullName evidence="7">Probable purine permease</fullName>
    </recommendedName>
</protein>
<keyword evidence="10" id="KW-1185">Reference proteome</keyword>
<accession>A0ABC8W6D4</accession>
<keyword evidence="4 7" id="KW-0812">Transmembrane</keyword>
<feature type="compositionally biased region" description="Basic and acidic residues" evidence="8">
    <location>
        <begin position="393"/>
        <end position="402"/>
    </location>
</feature>
<evidence type="ECO:0000256" key="7">
    <source>
        <dbReference type="RuleBase" id="RU368015"/>
    </source>
</evidence>
<evidence type="ECO:0000256" key="3">
    <source>
        <dbReference type="ARBA" id="ARBA00022448"/>
    </source>
</evidence>
<feature type="transmembrane region" description="Helical" evidence="7">
    <location>
        <begin position="283"/>
        <end position="309"/>
    </location>
</feature>
<feature type="region of interest" description="Disordered" evidence="8">
    <location>
        <begin position="18"/>
        <end position="40"/>
    </location>
</feature>
<evidence type="ECO:0000256" key="1">
    <source>
        <dbReference type="ARBA" id="ARBA00004141"/>
    </source>
</evidence>
<evidence type="ECO:0000256" key="6">
    <source>
        <dbReference type="ARBA" id="ARBA00023136"/>
    </source>
</evidence>
<keyword evidence="3 7" id="KW-0813">Transport</keyword>
<feature type="region of interest" description="Disordered" evidence="8">
    <location>
        <begin position="364"/>
        <end position="402"/>
    </location>
</feature>
<dbReference type="EMBL" id="OZ075121">
    <property type="protein sequence ID" value="CAL4901871.1"/>
    <property type="molecule type" value="Genomic_DNA"/>
</dbReference>
<feature type="transmembrane region" description="Helical" evidence="7">
    <location>
        <begin position="88"/>
        <end position="109"/>
    </location>
</feature>
<dbReference type="InterPro" id="IPR037185">
    <property type="entry name" value="EmrE-like"/>
</dbReference>
<feature type="transmembrane region" description="Helical" evidence="7">
    <location>
        <begin position="316"/>
        <end position="337"/>
    </location>
</feature>